<evidence type="ECO:0000313" key="1">
    <source>
        <dbReference type="EMBL" id="KAH6929486.1"/>
    </source>
</evidence>
<name>A0ACB7S615_HYAAI</name>
<gene>
    <name evidence="1" type="ORF">HPB50_000614</name>
</gene>
<evidence type="ECO:0000313" key="2">
    <source>
        <dbReference type="Proteomes" id="UP000821845"/>
    </source>
</evidence>
<reference evidence="1" key="1">
    <citation type="submission" date="2020-05" db="EMBL/GenBank/DDBJ databases">
        <title>Large-scale comparative analyses of tick genomes elucidate their genetic diversity and vector capacities.</title>
        <authorList>
            <person name="Jia N."/>
            <person name="Wang J."/>
            <person name="Shi W."/>
            <person name="Du L."/>
            <person name="Sun Y."/>
            <person name="Zhan W."/>
            <person name="Jiang J."/>
            <person name="Wang Q."/>
            <person name="Zhang B."/>
            <person name="Ji P."/>
            <person name="Sakyi L.B."/>
            <person name="Cui X."/>
            <person name="Yuan T."/>
            <person name="Jiang B."/>
            <person name="Yang W."/>
            <person name="Lam T.T.-Y."/>
            <person name="Chang Q."/>
            <person name="Ding S."/>
            <person name="Wang X."/>
            <person name="Zhu J."/>
            <person name="Ruan X."/>
            <person name="Zhao L."/>
            <person name="Wei J."/>
            <person name="Que T."/>
            <person name="Du C."/>
            <person name="Cheng J."/>
            <person name="Dai P."/>
            <person name="Han X."/>
            <person name="Huang E."/>
            <person name="Gao Y."/>
            <person name="Liu J."/>
            <person name="Shao H."/>
            <person name="Ye R."/>
            <person name="Li L."/>
            <person name="Wei W."/>
            <person name="Wang X."/>
            <person name="Wang C."/>
            <person name="Yang T."/>
            <person name="Huo Q."/>
            <person name="Li W."/>
            <person name="Guo W."/>
            <person name="Chen H."/>
            <person name="Zhou L."/>
            <person name="Ni X."/>
            <person name="Tian J."/>
            <person name="Zhou Y."/>
            <person name="Sheng Y."/>
            <person name="Liu T."/>
            <person name="Pan Y."/>
            <person name="Xia L."/>
            <person name="Li J."/>
            <person name="Zhao F."/>
            <person name="Cao W."/>
        </authorList>
    </citation>
    <scope>NUCLEOTIDE SEQUENCE</scope>
    <source>
        <strain evidence="1">Hyas-2018</strain>
    </source>
</reference>
<dbReference type="Proteomes" id="UP000821845">
    <property type="component" value="Chromosome 5"/>
</dbReference>
<dbReference type="EMBL" id="CM023485">
    <property type="protein sequence ID" value="KAH6929486.1"/>
    <property type="molecule type" value="Genomic_DNA"/>
</dbReference>
<protein>
    <submittedName>
        <fullName evidence="1">Uncharacterized protein</fullName>
    </submittedName>
</protein>
<sequence length="116" mass="13485">MRHICLEHSIVKGERMQQDGDEVEMSLHDQVLTVNCGVTDAAPSTCHTSLLKVQESERCSLWRTRLEFENEDRSVCSVKHECFTATRVLRKKAIRHRKDRPLRSLYYRSTLVKKAA</sequence>
<keyword evidence="2" id="KW-1185">Reference proteome</keyword>
<organism evidence="1 2">
    <name type="scientific">Hyalomma asiaticum</name>
    <name type="common">Tick</name>
    <dbReference type="NCBI Taxonomy" id="266040"/>
    <lineage>
        <taxon>Eukaryota</taxon>
        <taxon>Metazoa</taxon>
        <taxon>Ecdysozoa</taxon>
        <taxon>Arthropoda</taxon>
        <taxon>Chelicerata</taxon>
        <taxon>Arachnida</taxon>
        <taxon>Acari</taxon>
        <taxon>Parasitiformes</taxon>
        <taxon>Ixodida</taxon>
        <taxon>Ixodoidea</taxon>
        <taxon>Ixodidae</taxon>
        <taxon>Hyalomminae</taxon>
        <taxon>Hyalomma</taxon>
    </lineage>
</organism>
<proteinExistence type="predicted"/>
<comment type="caution">
    <text evidence="1">The sequence shown here is derived from an EMBL/GenBank/DDBJ whole genome shotgun (WGS) entry which is preliminary data.</text>
</comment>
<accession>A0ACB7S615</accession>